<evidence type="ECO:0000256" key="6">
    <source>
        <dbReference type="ARBA" id="ARBA00022598"/>
    </source>
</evidence>
<evidence type="ECO:0000256" key="5">
    <source>
        <dbReference type="ARBA" id="ARBA00022555"/>
    </source>
</evidence>
<evidence type="ECO:0000256" key="9">
    <source>
        <dbReference type="ARBA" id="ARBA00022840"/>
    </source>
</evidence>
<dbReference type="Gene3D" id="2.40.50.140">
    <property type="entry name" value="Nucleic acid-binding proteins"/>
    <property type="match status" value="1"/>
</dbReference>
<dbReference type="GO" id="GO:0000049">
    <property type="term" value="F:tRNA binding"/>
    <property type="evidence" value="ECO:0007669"/>
    <property type="project" value="UniProtKB-UniRule"/>
</dbReference>
<dbReference type="InterPro" id="IPR033714">
    <property type="entry name" value="tRNA_bind_bactPheRS"/>
</dbReference>
<dbReference type="Gene3D" id="3.30.56.10">
    <property type="match status" value="2"/>
</dbReference>
<feature type="domain" description="FDX-ACB" evidence="18">
    <location>
        <begin position="704"/>
        <end position="797"/>
    </location>
</feature>
<evidence type="ECO:0000256" key="3">
    <source>
        <dbReference type="ARBA" id="ARBA00011209"/>
    </source>
</evidence>
<comment type="subunit">
    <text evidence="3 15">Tetramer of two alpha and two beta subunits.</text>
</comment>
<dbReference type="NCBIfam" id="TIGR00472">
    <property type="entry name" value="pheT_bact"/>
    <property type="match status" value="1"/>
</dbReference>
<dbReference type="GO" id="GO:0005524">
    <property type="term" value="F:ATP binding"/>
    <property type="evidence" value="ECO:0007669"/>
    <property type="project" value="UniProtKB-UniRule"/>
</dbReference>
<feature type="binding site" evidence="15">
    <location>
        <position position="467"/>
    </location>
    <ligand>
        <name>Mg(2+)</name>
        <dbReference type="ChEBI" id="CHEBI:18420"/>
        <note>shared with alpha subunit</note>
    </ligand>
</feature>
<evidence type="ECO:0000256" key="1">
    <source>
        <dbReference type="ARBA" id="ARBA00004496"/>
    </source>
</evidence>
<dbReference type="Pfam" id="PF17759">
    <property type="entry name" value="tRNA_synthFbeta"/>
    <property type="match status" value="1"/>
</dbReference>
<name>A0A841L773_9FIRM</name>
<evidence type="ECO:0000256" key="16">
    <source>
        <dbReference type="PROSITE-ProRule" id="PRU00209"/>
    </source>
</evidence>
<keyword evidence="5 16" id="KW-0820">tRNA-binding</keyword>
<dbReference type="PROSITE" id="PS51483">
    <property type="entry name" value="B5"/>
    <property type="match status" value="1"/>
</dbReference>
<comment type="similarity">
    <text evidence="2 15">Belongs to the phenylalanyl-tRNA synthetase beta subunit family. Type 1 subfamily.</text>
</comment>
<dbReference type="Pfam" id="PF03484">
    <property type="entry name" value="B5"/>
    <property type="match status" value="1"/>
</dbReference>
<dbReference type="InterPro" id="IPR045864">
    <property type="entry name" value="aa-tRNA-synth_II/BPL/LPL"/>
</dbReference>
<dbReference type="InterPro" id="IPR002547">
    <property type="entry name" value="tRNA-bd_dom"/>
</dbReference>
<dbReference type="SUPFAM" id="SSF56037">
    <property type="entry name" value="PheT/TilS domain"/>
    <property type="match status" value="1"/>
</dbReference>
<dbReference type="GO" id="GO:0140096">
    <property type="term" value="F:catalytic activity, acting on a protein"/>
    <property type="evidence" value="ECO:0007669"/>
    <property type="project" value="UniProtKB-ARBA"/>
</dbReference>
<dbReference type="Gene3D" id="3.50.40.10">
    <property type="entry name" value="Phenylalanyl-trna Synthetase, Chain B, domain 3"/>
    <property type="match status" value="1"/>
</dbReference>
<dbReference type="GO" id="GO:0004826">
    <property type="term" value="F:phenylalanine-tRNA ligase activity"/>
    <property type="evidence" value="ECO:0007669"/>
    <property type="project" value="UniProtKB-UniRule"/>
</dbReference>
<feature type="binding site" evidence="15">
    <location>
        <position position="461"/>
    </location>
    <ligand>
        <name>Mg(2+)</name>
        <dbReference type="ChEBI" id="CHEBI:18420"/>
        <note>shared with alpha subunit</note>
    </ligand>
</feature>
<keyword evidence="11 16" id="KW-0694">RNA-binding</keyword>
<evidence type="ECO:0000256" key="10">
    <source>
        <dbReference type="ARBA" id="ARBA00022842"/>
    </source>
</evidence>
<dbReference type="InterPro" id="IPR004532">
    <property type="entry name" value="Phe-tRNA-ligase_IIc_bsu_bact"/>
</dbReference>
<organism evidence="20 21">
    <name type="scientific">Anaerosolibacter carboniphilus</name>
    <dbReference type="NCBI Taxonomy" id="1417629"/>
    <lineage>
        <taxon>Bacteria</taxon>
        <taxon>Bacillati</taxon>
        <taxon>Bacillota</taxon>
        <taxon>Clostridia</taxon>
        <taxon>Peptostreptococcales</taxon>
        <taxon>Thermotaleaceae</taxon>
        <taxon>Anaerosolibacter</taxon>
    </lineage>
</organism>
<evidence type="ECO:0000256" key="12">
    <source>
        <dbReference type="ARBA" id="ARBA00022917"/>
    </source>
</evidence>
<dbReference type="SUPFAM" id="SSF54991">
    <property type="entry name" value="Anticodon-binding domain of PheRS"/>
    <property type="match status" value="1"/>
</dbReference>
<evidence type="ECO:0000256" key="4">
    <source>
        <dbReference type="ARBA" id="ARBA00022490"/>
    </source>
</evidence>
<dbReference type="InterPro" id="IPR005121">
    <property type="entry name" value="Fdx_antiC-bd"/>
</dbReference>
<dbReference type="InterPro" id="IPR045060">
    <property type="entry name" value="Phe-tRNA-ligase_IIc_bsu"/>
</dbReference>
<keyword evidence="6 15" id="KW-0436">Ligase</keyword>
<dbReference type="SUPFAM" id="SSF50249">
    <property type="entry name" value="Nucleic acid-binding proteins"/>
    <property type="match status" value="1"/>
</dbReference>
<dbReference type="Pfam" id="PF01588">
    <property type="entry name" value="tRNA_bind"/>
    <property type="match status" value="1"/>
</dbReference>
<feature type="binding site" evidence="15">
    <location>
        <position position="471"/>
    </location>
    <ligand>
        <name>Mg(2+)</name>
        <dbReference type="ChEBI" id="CHEBI:18420"/>
        <note>shared with alpha subunit</note>
    </ligand>
</feature>
<comment type="catalytic activity">
    <reaction evidence="14 15">
        <text>tRNA(Phe) + L-phenylalanine + ATP = L-phenylalanyl-tRNA(Phe) + AMP + diphosphate + H(+)</text>
        <dbReference type="Rhea" id="RHEA:19413"/>
        <dbReference type="Rhea" id="RHEA-COMP:9668"/>
        <dbReference type="Rhea" id="RHEA-COMP:9699"/>
        <dbReference type="ChEBI" id="CHEBI:15378"/>
        <dbReference type="ChEBI" id="CHEBI:30616"/>
        <dbReference type="ChEBI" id="CHEBI:33019"/>
        <dbReference type="ChEBI" id="CHEBI:58095"/>
        <dbReference type="ChEBI" id="CHEBI:78442"/>
        <dbReference type="ChEBI" id="CHEBI:78531"/>
        <dbReference type="ChEBI" id="CHEBI:456215"/>
        <dbReference type="EC" id="6.1.1.20"/>
    </reaction>
</comment>
<evidence type="ECO:0000256" key="15">
    <source>
        <dbReference type="HAMAP-Rule" id="MF_00283"/>
    </source>
</evidence>
<keyword evidence="12 15" id="KW-0648">Protein biosynthesis</keyword>
<dbReference type="SUPFAM" id="SSF46955">
    <property type="entry name" value="Putative DNA-binding domain"/>
    <property type="match status" value="1"/>
</dbReference>
<evidence type="ECO:0000259" key="17">
    <source>
        <dbReference type="PROSITE" id="PS50886"/>
    </source>
</evidence>
<feature type="domain" description="TRNA-binding" evidence="17">
    <location>
        <begin position="40"/>
        <end position="154"/>
    </location>
</feature>
<evidence type="ECO:0000256" key="8">
    <source>
        <dbReference type="ARBA" id="ARBA00022741"/>
    </source>
</evidence>
<comment type="cofactor">
    <cofactor evidence="15">
        <name>Mg(2+)</name>
        <dbReference type="ChEBI" id="CHEBI:18420"/>
    </cofactor>
    <text evidence="15">Binds 2 magnesium ions per tetramer.</text>
</comment>
<dbReference type="PROSITE" id="PS50886">
    <property type="entry name" value="TRBD"/>
    <property type="match status" value="1"/>
</dbReference>
<dbReference type="FunFam" id="2.40.50.140:FF:000045">
    <property type="entry name" value="Phenylalanine--tRNA ligase beta subunit"/>
    <property type="match status" value="1"/>
</dbReference>
<proteinExistence type="inferred from homology"/>
<protein>
    <recommendedName>
        <fullName evidence="15">Phenylalanine--tRNA ligase beta subunit</fullName>
        <ecNumber evidence="15">6.1.1.20</ecNumber>
    </recommendedName>
    <alternativeName>
        <fullName evidence="15">Phenylalanyl-tRNA synthetase beta subunit</fullName>
        <shortName evidence="15">PheRS</shortName>
    </alternativeName>
</protein>
<dbReference type="SMART" id="SM00874">
    <property type="entry name" value="B5"/>
    <property type="match status" value="1"/>
</dbReference>
<dbReference type="SMART" id="SM00873">
    <property type="entry name" value="B3_4"/>
    <property type="match status" value="1"/>
</dbReference>
<dbReference type="GO" id="GO:0006432">
    <property type="term" value="P:phenylalanyl-tRNA aminoacylation"/>
    <property type="evidence" value="ECO:0007669"/>
    <property type="project" value="UniProtKB-UniRule"/>
</dbReference>
<dbReference type="InterPro" id="IPR012340">
    <property type="entry name" value="NA-bd_OB-fold"/>
</dbReference>
<keyword evidence="10 15" id="KW-0460">Magnesium</keyword>
<accession>A0A841L773</accession>
<dbReference type="InterPro" id="IPR005147">
    <property type="entry name" value="tRNA_synthase_B5-dom"/>
</dbReference>
<dbReference type="FunFam" id="3.50.40.10:FF:000001">
    <property type="entry name" value="Phenylalanine--tRNA ligase beta subunit"/>
    <property type="match status" value="1"/>
</dbReference>
<evidence type="ECO:0000256" key="11">
    <source>
        <dbReference type="ARBA" id="ARBA00022884"/>
    </source>
</evidence>
<keyword evidence="8 15" id="KW-0547">Nucleotide-binding</keyword>
<dbReference type="Pfam" id="PF03147">
    <property type="entry name" value="FDX-ACB"/>
    <property type="match status" value="1"/>
</dbReference>
<evidence type="ECO:0000259" key="19">
    <source>
        <dbReference type="PROSITE" id="PS51483"/>
    </source>
</evidence>
<dbReference type="RefSeq" id="WP_184312742.1">
    <property type="nucleotide sequence ID" value="NZ_JACHEN010000035.1"/>
</dbReference>
<dbReference type="GO" id="GO:0000287">
    <property type="term" value="F:magnesium ion binding"/>
    <property type="evidence" value="ECO:0007669"/>
    <property type="project" value="UniProtKB-UniRule"/>
</dbReference>
<dbReference type="FunFam" id="3.30.70.380:FF:000001">
    <property type="entry name" value="Phenylalanine--tRNA ligase beta subunit"/>
    <property type="match status" value="1"/>
</dbReference>
<gene>
    <name evidence="15" type="primary">pheT</name>
    <name evidence="20" type="ORF">HNQ80_004408</name>
</gene>
<dbReference type="CDD" id="cd00769">
    <property type="entry name" value="PheRS_beta_core"/>
    <property type="match status" value="1"/>
</dbReference>
<dbReference type="Gene3D" id="3.30.930.10">
    <property type="entry name" value="Bira Bifunctional Protein, Domain 2"/>
    <property type="match status" value="1"/>
</dbReference>
<dbReference type="InterPro" id="IPR020825">
    <property type="entry name" value="Phe-tRNA_synthase-like_B3/B4"/>
</dbReference>
<dbReference type="AlphaFoldDB" id="A0A841L773"/>
<keyword evidence="7 15" id="KW-0479">Metal-binding</keyword>
<dbReference type="PROSITE" id="PS51447">
    <property type="entry name" value="FDX_ACB"/>
    <property type="match status" value="1"/>
</dbReference>
<sequence>MFVPLKWLKDFVDIDHIEVRRLSEDLEMSGSKVEAVEVLGEEIDKVVVGKILEIQRHPNADKLLVTKVDVGSEIVQIVTGADNIREGHYVPIVLVGGTLPGGVKIKKGKLRGEESSGMMCSAKELGIADKVIPAYQKDGIYILDQAYIPGTDIKEALGINGHVIEFEITPNRPDCLSILGMARETAATFNLDLKYPEIKIDNVYGDIRDFASVEVLNTELCRRYTARVATNIVIQPSPEWMQRRLMESGVRPISNIVDITNYVMLEMGQPLHAFDLDMVAGRKIIVKQAEEGSVFKTLDGIERKMDSSMLMICDGEKPVGIAGVMGGENSEITDETKVILFESANFYSDNVRATSKKLGLRTEASARFEKGVDPNIALSAVNRACQLIEELGAGKVVQGVIDIYPNELQKRSLKVRPQRINDLLGTKISSEEIAAILKKLEIEVAQEEKSLLLTIPTFRQDITEEIDIVEEVARIYGYNRIDVTIPKGNSQGAKTNGQIIEDYAKKHLNAAGVTEISTYSFVSPKGFDMIGLPEESFMRRTVKLINPLGEENSIMRTTLMPNMLEVLSRNNNRNVESVKAFEIGRVFLPHNIPVEQLPIEKPVLALGMYGKDVDFFTMKGTIESVFSNLGIQNIEFIPEKNHPTFHPGRCANLLWENHILGVFGEIHPDVAENYDLEVRTYLGEIDFNIVLQLTRLDRIYKALPKYPAITRDIALVVKDEVYVKQIEDVIKGNGGKLLEQVQLFDVYKGKQIKEGYKSVAYALTYRGEDRTLTDEEVVKVHDKILSQLKEKLDAQLRD</sequence>
<dbReference type="FunFam" id="3.30.56.10:FF:000002">
    <property type="entry name" value="Phenylalanine--tRNA ligase beta subunit"/>
    <property type="match status" value="1"/>
</dbReference>
<evidence type="ECO:0000256" key="14">
    <source>
        <dbReference type="ARBA" id="ARBA00049255"/>
    </source>
</evidence>
<dbReference type="Pfam" id="PF03483">
    <property type="entry name" value="B3_4"/>
    <property type="match status" value="1"/>
</dbReference>
<evidence type="ECO:0000256" key="13">
    <source>
        <dbReference type="ARBA" id="ARBA00023146"/>
    </source>
</evidence>
<dbReference type="PANTHER" id="PTHR10947">
    <property type="entry name" value="PHENYLALANYL-TRNA SYNTHETASE BETA CHAIN AND LEUCINE-RICH REPEAT-CONTAINING PROTEIN 47"/>
    <property type="match status" value="1"/>
</dbReference>
<dbReference type="NCBIfam" id="NF045760">
    <property type="entry name" value="YtpR"/>
    <property type="match status" value="1"/>
</dbReference>
<dbReference type="CDD" id="cd02796">
    <property type="entry name" value="tRNA_bind_bactPheRS"/>
    <property type="match status" value="1"/>
</dbReference>
<dbReference type="GO" id="GO:0016740">
    <property type="term" value="F:transferase activity"/>
    <property type="evidence" value="ECO:0007669"/>
    <property type="project" value="UniProtKB-ARBA"/>
</dbReference>
<feature type="domain" description="B5" evidence="19">
    <location>
        <begin position="408"/>
        <end position="483"/>
    </location>
</feature>
<feature type="binding site" evidence="15">
    <location>
        <position position="470"/>
    </location>
    <ligand>
        <name>Mg(2+)</name>
        <dbReference type="ChEBI" id="CHEBI:18420"/>
        <note>shared with alpha subunit</note>
    </ligand>
</feature>
<keyword evidence="21" id="KW-1185">Reference proteome</keyword>
<evidence type="ECO:0000256" key="7">
    <source>
        <dbReference type="ARBA" id="ARBA00022723"/>
    </source>
</evidence>
<dbReference type="SMART" id="SM00896">
    <property type="entry name" value="FDX-ACB"/>
    <property type="match status" value="1"/>
</dbReference>
<evidence type="ECO:0000256" key="2">
    <source>
        <dbReference type="ARBA" id="ARBA00008653"/>
    </source>
</evidence>
<dbReference type="PANTHER" id="PTHR10947:SF0">
    <property type="entry name" value="PHENYLALANINE--TRNA LIGASE BETA SUBUNIT"/>
    <property type="match status" value="1"/>
</dbReference>
<dbReference type="HAMAP" id="MF_00283">
    <property type="entry name" value="Phe_tRNA_synth_beta1"/>
    <property type="match status" value="1"/>
</dbReference>
<dbReference type="Proteomes" id="UP000579281">
    <property type="component" value="Unassembled WGS sequence"/>
</dbReference>
<dbReference type="Gene3D" id="3.30.70.380">
    <property type="entry name" value="Ferrodoxin-fold anticodon-binding domain"/>
    <property type="match status" value="1"/>
</dbReference>
<comment type="caution">
    <text evidence="20">The sequence shown here is derived from an EMBL/GenBank/DDBJ whole genome shotgun (WGS) entry which is preliminary data.</text>
</comment>
<keyword evidence="13 15" id="KW-0030">Aminoacyl-tRNA synthetase</keyword>
<dbReference type="GO" id="GO:0009328">
    <property type="term" value="C:phenylalanine-tRNA ligase complex"/>
    <property type="evidence" value="ECO:0007669"/>
    <property type="project" value="TreeGrafter"/>
</dbReference>
<evidence type="ECO:0000313" key="20">
    <source>
        <dbReference type="EMBL" id="MBB6218249.1"/>
    </source>
</evidence>
<evidence type="ECO:0000313" key="21">
    <source>
        <dbReference type="Proteomes" id="UP000579281"/>
    </source>
</evidence>
<dbReference type="InterPro" id="IPR005146">
    <property type="entry name" value="B3/B4_tRNA-bd"/>
</dbReference>
<dbReference type="InterPro" id="IPR036690">
    <property type="entry name" value="Fdx_antiC-bd_sf"/>
</dbReference>
<dbReference type="SUPFAM" id="SSF55681">
    <property type="entry name" value="Class II aaRS and biotin synthetases"/>
    <property type="match status" value="1"/>
</dbReference>
<dbReference type="InterPro" id="IPR009061">
    <property type="entry name" value="DNA-bd_dom_put_sf"/>
</dbReference>
<reference evidence="20 21" key="1">
    <citation type="submission" date="2020-08" db="EMBL/GenBank/DDBJ databases">
        <title>Genomic Encyclopedia of Type Strains, Phase IV (KMG-IV): sequencing the most valuable type-strain genomes for metagenomic binning, comparative biology and taxonomic classification.</title>
        <authorList>
            <person name="Goeker M."/>
        </authorList>
    </citation>
    <scope>NUCLEOTIDE SEQUENCE [LARGE SCALE GENOMIC DNA]</scope>
    <source>
        <strain evidence="20 21">DSM 103526</strain>
    </source>
</reference>
<dbReference type="EMBL" id="JACHEN010000035">
    <property type="protein sequence ID" value="MBB6218249.1"/>
    <property type="molecule type" value="Genomic_DNA"/>
</dbReference>
<keyword evidence="9 15" id="KW-0067">ATP-binding</keyword>
<keyword evidence="4 15" id="KW-0963">Cytoplasm</keyword>
<evidence type="ECO:0000259" key="18">
    <source>
        <dbReference type="PROSITE" id="PS51447"/>
    </source>
</evidence>
<dbReference type="EC" id="6.1.1.20" evidence="15"/>
<dbReference type="InterPro" id="IPR041616">
    <property type="entry name" value="PheRS_beta_core"/>
</dbReference>
<comment type="subcellular location">
    <subcellularLocation>
        <location evidence="1 15">Cytoplasm</location>
    </subcellularLocation>
</comment>